<proteinExistence type="predicted"/>
<reference evidence="1" key="1">
    <citation type="journal article" date="2013" name="Nature">
        <title>Draft genome of the wheat A-genome progenitor Triticum urartu.</title>
        <authorList>
            <person name="Ling H.Q."/>
            <person name="Zhao S."/>
            <person name="Liu D."/>
            <person name="Wang J."/>
            <person name="Sun H."/>
            <person name="Zhang C."/>
            <person name="Fan H."/>
            <person name="Li D."/>
            <person name="Dong L."/>
            <person name="Tao Y."/>
            <person name="Gao C."/>
            <person name="Wu H."/>
            <person name="Li Y."/>
            <person name="Cui Y."/>
            <person name="Guo X."/>
            <person name="Zheng S."/>
            <person name="Wang B."/>
            <person name="Yu K."/>
            <person name="Liang Q."/>
            <person name="Yang W."/>
            <person name="Lou X."/>
            <person name="Chen J."/>
            <person name="Feng M."/>
            <person name="Jian J."/>
            <person name="Zhang X."/>
            <person name="Luo G."/>
            <person name="Jiang Y."/>
            <person name="Liu J."/>
            <person name="Wang Z."/>
            <person name="Sha Y."/>
            <person name="Zhang B."/>
            <person name="Wu H."/>
            <person name="Tang D."/>
            <person name="Shen Q."/>
            <person name="Xue P."/>
            <person name="Zou S."/>
            <person name="Wang X."/>
            <person name="Liu X."/>
            <person name="Wang F."/>
            <person name="Yang Y."/>
            <person name="An X."/>
            <person name="Dong Z."/>
            <person name="Zhang K."/>
            <person name="Zhang X."/>
            <person name="Luo M.C."/>
            <person name="Dvorak J."/>
            <person name="Tong Y."/>
            <person name="Wang J."/>
            <person name="Yang H."/>
            <person name="Li Z."/>
            <person name="Wang D."/>
            <person name="Zhang A."/>
            <person name="Wang J."/>
        </authorList>
    </citation>
    <scope>NUCLEOTIDE SEQUENCE</scope>
</reference>
<evidence type="ECO:0000313" key="1">
    <source>
        <dbReference type="EMBL" id="EMS45426.1"/>
    </source>
</evidence>
<protein>
    <submittedName>
        <fullName evidence="1">Uncharacterized protein</fullName>
    </submittedName>
</protein>
<gene>
    <name evidence="1" type="ORF">TRIUR3_35430</name>
</gene>
<dbReference type="AlphaFoldDB" id="M7YFB5"/>
<name>M7YFB5_TRIUA</name>
<sequence length="123" mass="13450">MTYDILRRSPISDLPSPPPSHSHQVAADPCATSALRHHSYDAASRQSPPAPRHPAVVKVVSIQQHAGIPIITFRGVIAQAQYGAGKTSMISLFVCQVIETNVHKKKSFKRALVKKILQGHLKE</sequence>
<accession>M7YFB5</accession>
<dbReference type="EMBL" id="KD287001">
    <property type="protein sequence ID" value="EMS45426.1"/>
    <property type="molecule type" value="Genomic_DNA"/>
</dbReference>
<dbReference type="STRING" id="4572.M7YFB5"/>
<organism evidence="1">
    <name type="scientific">Triticum urartu</name>
    <name type="common">Red wild einkorn</name>
    <name type="synonym">Crithodium urartu</name>
    <dbReference type="NCBI Taxonomy" id="4572"/>
    <lineage>
        <taxon>Eukaryota</taxon>
        <taxon>Viridiplantae</taxon>
        <taxon>Streptophyta</taxon>
        <taxon>Embryophyta</taxon>
        <taxon>Tracheophyta</taxon>
        <taxon>Spermatophyta</taxon>
        <taxon>Magnoliopsida</taxon>
        <taxon>Liliopsida</taxon>
        <taxon>Poales</taxon>
        <taxon>Poaceae</taxon>
        <taxon>BOP clade</taxon>
        <taxon>Pooideae</taxon>
        <taxon>Triticodae</taxon>
        <taxon>Triticeae</taxon>
        <taxon>Triticinae</taxon>
        <taxon>Triticum</taxon>
    </lineage>
</organism>